<dbReference type="Proteomes" id="UP000323856">
    <property type="component" value="Unassembled WGS sequence"/>
</dbReference>
<reference evidence="1 2" key="1">
    <citation type="submission" date="2019-07" db="EMBL/GenBank/DDBJ databases">
        <title>Analysis of the biochemical properties, biological activity and biotechnological potential of siderophores and biosurfactants produced by Antarctic psychrotolerant bacteria.</title>
        <authorList>
            <person name="Styczynski M."/>
            <person name="Krucon T."/>
            <person name="Decewicz P."/>
            <person name="Dziewit L."/>
        </authorList>
    </citation>
    <scope>NUCLEOTIDE SEQUENCE [LARGE SCALE GENOMIC DNA]</scope>
    <source>
        <strain evidence="1 2">ANT_H27</strain>
    </source>
</reference>
<dbReference type="InterPro" id="IPR029069">
    <property type="entry name" value="HotDog_dom_sf"/>
</dbReference>
<name>A0A5B0EB68_9MICC</name>
<dbReference type="AlphaFoldDB" id="A0A5B0EB68"/>
<protein>
    <submittedName>
        <fullName evidence="1">Acyl-CoA thioesterase</fullName>
    </submittedName>
</protein>
<sequence length="159" mass="17266">MNESSKDEATGSIPRVSAAVKEFLASGLAGSALERHIEWVDTDAAGHQHNSVVMRFVEAAEAKLFRELGVDEYFGSAPRVRHEIDYRAKLYFGQKVSTAVAIEHVGTSSMAFAFKVWGHPHQGRGMVLAAEGRFVTVCVPEGSEKSAPWSAALRAAIHQ</sequence>
<evidence type="ECO:0000313" key="1">
    <source>
        <dbReference type="EMBL" id="KAA0976277.1"/>
    </source>
</evidence>
<dbReference type="Gene3D" id="3.10.129.10">
    <property type="entry name" value="Hotdog Thioesterase"/>
    <property type="match status" value="1"/>
</dbReference>
<dbReference type="OrthoDB" id="3467114at2"/>
<dbReference type="RefSeq" id="WP_149619852.1">
    <property type="nucleotide sequence ID" value="NZ_JBITUG010000019.1"/>
</dbReference>
<dbReference type="EMBL" id="VOBL01000011">
    <property type="protein sequence ID" value="KAA0976277.1"/>
    <property type="molecule type" value="Genomic_DNA"/>
</dbReference>
<evidence type="ECO:0000313" key="2">
    <source>
        <dbReference type="Proteomes" id="UP000323856"/>
    </source>
</evidence>
<dbReference type="Pfam" id="PF13279">
    <property type="entry name" value="4HBT_2"/>
    <property type="match status" value="1"/>
</dbReference>
<comment type="caution">
    <text evidence="1">The sequence shown here is derived from an EMBL/GenBank/DDBJ whole genome shotgun (WGS) entry which is preliminary data.</text>
</comment>
<proteinExistence type="predicted"/>
<organism evidence="1 2">
    <name type="scientific">Paeniglutamicibacter gangotriensis</name>
    <dbReference type="NCBI Taxonomy" id="254787"/>
    <lineage>
        <taxon>Bacteria</taxon>
        <taxon>Bacillati</taxon>
        <taxon>Actinomycetota</taxon>
        <taxon>Actinomycetes</taxon>
        <taxon>Micrococcales</taxon>
        <taxon>Micrococcaceae</taxon>
        <taxon>Paeniglutamicibacter</taxon>
    </lineage>
</organism>
<gene>
    <name evidence="1" type="ORF">FQ154_11835</name>
</gene>
<accession>A0A5B0EB68</accession>
<dbReference type="CDD" id="cd00586">
    <property type="entry name" value="4HBT"/>
    <property type="match status" value="1"/>
</dbReference>
<dbReference type="SUPFAM" id="SSF54637">
    <property type="entry name" value="Thioesterase/thiol ester dehydrase-isomerase"/>
    <property type="match status" value="1"/>
</dbReference>